<reference evidence="2 3" key="1">
    <citation type="journal article" date="2015" name="Fungal Genet. Biol.">
        <title>Evolution of novel wood decay mechanisms in Agaricales revealed by the genome sequences of Fistulina hepatica and Cylindrobasidium torrendii.</title>
        <authorList>
            <person name="Floudas D."/>
            <person name="Held B.W."/>
            <person name="Riley R."/>
            <person name="Nagy L.G."/>
            <person name="Koehler G."/>
            <person name="Ransdell A.S."/>
            <person name="Younus H."/>
            <person name="Chow J."/>
            <person name="Chiniquy J."/>
            <person name="Lipzen A."/>
            <person name="Tritt A."/>
            <person name="Sun H."/>
            <person name="Haridas S."/>
            <person name="LaButti K."/>
            <person name="Ohm R.A."/>
            <person name="Kues U."/>
            <person name="Blanchette R.A."/>
            <person name="Grigoriev I.V."/>
            <person name="Minto R.E."/>
            <person name="Hibbett D.S."/>
        </authorList>
    </citation>
    <scope>NUCLEOTIDE SEQUENCE [LARGE SCALE GENOMIC DNA]</scope>
    <source>
        <strain evidence="2 3">FP15055 ss-10</strain>
    </source>
</reference>
<dbReference type="Proteomes" id="UP000054007">
    <property type="component" value="Unassembled WGS sequence"/>
</dbReference>
<keyword evidence="3" id="KW-1185">Reference proteome</keyword>
<dbReference type="AlphaFoldDB" id="A0A0D7AU37"/>
<protein>
    <submittedName>
        <fullName evidence="2">Uncharacterized protein</fullName>
    </submittedName>
</protein>
<gene>
    <name evidence="2" type="ORF">CYLTODRAFT_495110</name>
</gene>
<name>A0A0D7AU37_9AGAR</name>
<accession>A0A0D7AU37</accession>
<organism evidence="2 3">
    <name type="scientific">Cylindrobasidium torrendii FP15055 ss-10</name>
    <dbReference type="NCBI Taxonomy" id="1314674"/>
    <lineage>
        <taxon>Eukaryota</taxon>
        <taxon>Fungi</taxon>
        <taxon>Dikarya</taxon>
        <taxon>Basidiomycota</taxon>
        <taxon>Agaricomycotina</taxon>
        <taxon>Agaricomycetes</taxon>
        <taxon>Agaricomycetidae</taxon>
        <taxon>Agaricales</taxon>
        <taxon>Marasmiineae</taxon>
        <taxon>Physalacriaceae</taxon>
        <taxon>Cylindrobasidium</taxon>
    </lineage>
</organism>
<feature type="compositionally biased region" description="Basic and acidic residues" evidence="1">
    <location>
        <begin position="72"/>
        <end position="81"/>
    </location>
</feature>
<sequence>MAEKNQAIRPRANGKGKQVKRFLNNEAALLLAANIGDQVEAKASHRIDMRKPQQVTPTTKKPSASKTRLKEKKAAIIEERAKQKRKRLEVKKSAIEPAAKAESKPKSMAAAKPEKKRVSFA</sequence>
<dbReference type="EMBL" id="KN880886">
    <property type="protein sequence ID" value="KIY61707.1"/>
    <property type="molecule type" value="Genomic_DNA"/>
</dbReference>
<proteinExistence type="predicted"/>
<evidence type="ECO:0000313" key="3">
    <source>
        <dbReference type="Proteomes" id="UP000054007"/>
    </source>
</evidence>
<feature type="compositionally biased region" description="Low complexity" evidence="1">
    <location>
        <begin position="56"/>
        <end position="66"/>
    </location>
</feature>
<feature type="region of interest" description="Disordered" evidence="1">
    <location>
        <begin position="43"/>
        <end position="121"/>
    </location>
</feature>
<evidence type="ECO:0000313" key="2">
    <source>
        <dbReference type="EMBL" id="KIY61707.1"/>
    </source>
</evidence>
<feature type="compositionally biased region" description="Basic and acidic residues" evidence="1">
    <location>
        <begin position="90"/>
        <end position="105"/>
    </location>
</feature>
<feature type="compositionally biased region" description="Basic and acidic residues" evidence="1">
    <location>
        <begin position="112"/>
        <end position="121"/>
    </location>
</feature>
<evidence type="ECO:0000256" key="1">
    <source>
        <dbReference type="SAM" id="MobiDB-lite"/>
    </source>
</evidence>